<keyword evidence="5" id="KW-0378">Hydrolase</keyword>
<dbReference type="Proteomes" id="UP001224775">
    <property type="component" value="Unassembled WGS sequence"/>
</dbReference>
<name>A0AAD8YIC0_9STRA</name>
<evidence type="ECO:0000256" key="2">
    <source>
        <dbReference type="ARBA" id="ARBA00023026"/>
    </source>
</evidence>
<accession>A0AAD8YIC0</accession>
<dbReference type="PANTHER" id="PTHR24276:SF91">
    <property type="entry name" value="AT26814P-RELATED"/>
    <property type="match status" value="1"/>
</dbReference>
<evidence type="ECO:0000313" key="5">
    <source>
        <dbReference type="EMBL" id="KAK1747096.1"/>
    </source>
</evidence>
<evidence type="ECO:0000259" key="4">
    <source>
        <dbReference type="PROSITE" id="PS50240"/>
    </source>
</evidence>
<dbReference type="PANTHER" id="PTHR24276">
    <property type="entry name" value="POLYSERASE-RELATED"/>
    <property type="match status" value="1"/>
</dbReference>
<keyword evidence="6" id="KW-1185">Reference proteome</keyword>
<dbReference type="InterPro" id="IPR018114">
    <property type="entry name" value="TRYPSIN_HIS"/>
</dbReference>
<evidence type="ECO:0000256" key="1">
    <source>
        <dbReference type="ARBA" id="ARBA00007664"/>
    </source>
</evidence>
<organism evidence="5 6">
    <name type="scientific">Skeletonema marinoi</name>
    <dbReference type="NCBI Taxonomy" id="267567"/>
    <lineage>
        <taxon>Eukaryota</taxon>
        <taxon>Sar</taxon>
        <taxon>Stramenopiles</taxon>
        <taxon>Ochrophyta</taxon>
        <taxon>Bacillariophyta</taxon>
        <taxon>Coscinodiscophyceae</taxon>
        <taxon>Thalassiosirophycidae</taxon>
        <taxon>Thalassiosirales</taxon>
        <taxon>Skeletonemataceae</taxon>
        <taxon>Skeletonema</taxon>
        <taxon>Skeletonema marinoi-dohrnii complex</taxon>
    </lineage>
</organism>
<evidence type="ECO:0000256" key="3">
    <source>
        <dbReference type="ARBA" id="ARBA00023157"/>
    </source>
</evidence>
<dbReference type="InterPro" id="IPR009003">
    <property type="entry name" value="Peptidase_S1_PA"/>
</dbReference>
<dbReference type="InterPro" id="IPR050430">
    <property type="entry name" value="Peptidase_S1"/>
</dbReference>
<keyword evidence="5" id="KW-0645">Protease</keyword>
<dbReference type="EMBL" id="JATAAI010000003">
    <property type="protein sequence ID" value="KAK1747096.1"/>
    <property type="molecule type" value="Genomic_DNA"/>
</dbReference>
<dbReference type="InterPro" id="IPR001314">
    <property type="entry name" value="Peptidase_S1A"/>
</dbReference>
<dbReference type="SMART" id="SM00020">
    <property type="entry name" value="Tryp_SPc"/>
    <property type="match status" value="1"/>
</dbReference>
<comment type="similarity">
    <text evidence="1">Belongs to the peptidase S1 family.</text>
</comment>
<dbReference type="PROSITE" id="PS00134">
    <property type="entry name" value="TRYPSIN_HIS"/>
    <property type="match status" value="1"/>
</dbReference>
<sequence>MYYLWWQLSRGNRGSADYFIMLCRCDPKRAVFAFAIILLLSSASSLRNDQRNSQSDIEYIDHVTTKRARVLGNITKDLRIINGYSAPEIRYPYTASLQLFEKHYCGGALVAADIVITAAHCAENSPLITLGRYDLDDPLDYDYEEMNVISKIVHPEFDKVVVDNDVALLILEKQSMHPIIRINNDPNVPVDKEELSVVGWGDIDDHPTVKEVSDELREAKVWYVPNIECEKSKGIIKTNSGYQEASYNNELTDNMLCAKDHIGTCPMHVRVIRVGLLFEQDRIQLERTMC</sequence>
<dbReference type="InterPro" id="IPR001254">
    <property type="entry name" value="Trypsin_dom"/>
</dbReference>
<dbReference type="EC" id="3.4.21.-" evidence="5"/>
<dbReference type="PRINTS" id="PR00722">
    <property type="entry name" value="CHYMOTRYPSIN"/>
</dbReference>
<dbReference type="SUPFAM" id="SSF50494">
    <property type="entry name" value="Trypsin-like serine proteases"/>
    <property type="match status" value="1"/>
</dbReference>
<dbReference type="Gene3D" id="2.40.10.10">
    <property type="entry name" value="Trypsin-like serine proteases"/>
    <property type="match status" value="1"/>
</dbReference>
<keyword evidence="2" id="KW-0843">Virulence</keyword>
<comment type="caution">
    <text evidence="5">The sequence shown here is derived from an EMBL/GenBank/DDBJ whole genome shotgun (WGS) entry which is preliminary data.</text>
</comment>
<dbReference type="Pfam" id="PF00089">
    <property type="entry name" value="Trypsin"/>
    <property type="match status" value="1"/>
</dbReference>
<keyword evidence="3" id="KW-1015">Disulfide bond</keyword>
<protein>
    <submittedName>
        <fullName evidence="5">Trypsin-like serine protease</fullName>
        <ecNumber evidence="5">3.4.21.-</ecNumber>
    </submittedName>
</protein>
<reference evidence="5" key="1">
    <citation type="submission" date="2023-06" db="EMBL/GenBank/DDBJ databases">
        <title>Survivors Of The Sea: Transcriptome response of Skeletonema marinoi to long-term dormancy.</title>
        <authorList>
            <person name="Pinder M.I.M."/>
            <person name="Kourtchenko O."/>
            <person name="Robertson E.K."/>
            <person name="Larsson T."/>
            <person name="Maumus F."/>
            <person name="Osuna-Cruz C.M."/>
            <person name="Vancaester E."/>
            <person name="Stenow R."/>
            <person name="Vandepoele K."/>
            <person name="Ploug H."/>
            <person name="Bruchert V."/>
            <person name="Godhe A."/>
            <person name="Topel M."/>
        </authorList>
    </citation>
    <scope>NUCLEOTIDE SEQUENCE</scope>
    <source>
        <strain evidence="5">R05AC</strain>
    </source>
</reference>
<dbReference type="GO" id="GO:0004252">
    <property type="term" value="F:serine-type endopeptidase activity"/>
    <property type="evidence" value="ECO:0007669"/>
    <property type="project" value="InterPro"/>
</dbReference>
<proteinExistence type="inferred from homology"/>
<dbReference type="PROSITE" id="PS50240">
    <property type="entry name" value="TRYPSIN_DOM"/>
    <property type="match status" value="1"/>
</dbReference>
<feature type="domain" description="Peptidase S1" evidence="4">
    <location>
        <begin position="80"/>
        <end position="265"/>
    </location>
</feature>
<evidence type="ECO:0000313" key="6">
    <source>
        <dbReference type="Proteomes" id="UP001224775"/>
    </source>
</evidence>
<dbReference type="InterPro" id="IPR043504">
    <property type="entry name" value="Peptidase_S1_PA_chymotrypsin"/>
</dbReference>
<dbReference type="AlphaFoldDB" id="A0AAD8YIC0"/>
<gene>
    <name evidence="5" type="ORF">QTG54_002440</name>
</gene>
<dbReference type="GO" id="GO:0006508">
    <property type="term" value="P:proteolysis"/>
    <property type="evidence" value="ECO:0007669"/>
    <property type="project" value="UniProtKB-KW"/>
</dbReference>